<accession>A0AAV7NXM0</accession>
<reference evidence="2" key="1">
    <citation type="journal article" date="2022" name="bioRxiv">
        <title>Sequencing and chromosome-scale assembly of the giantPleurodeles waltlgenome.</title>
        <authorList>
            <person name="Brown T."/>
            <person name="Elewa A."/>
            <person name="Iarovenko S."/>
            <person name="Subramanian E."/>
            <person name="Araus A.J."/>
            <person name="Petzold A."/>
            <person name="Susuki M."/>
            <person name="Suzuki K.-i.T."/>
            <person name="Hayashi T."/>
            <person name="Toyoda A."/>
            <person name="Oliveira C."/>
            <person name="Osipova E."/>
            <person name="Leigh N.D."/>
            <person name="Simon A."/>
            <person name="Yun M.H."/>
        </authorList>
    </citation>
    <scope>NUCLEOTIDE SEQUENCE</scope>
    <source>
        <strain evidence="2">20211129_DDA</strain>
        <tissue evidence="2">Liver</tissue>
    </source>
</reference>
<organism evidence="2 3">
    <name type="scientific">Pleurodeles waltl</name>
    <name type="common">Iberian ribbed newt</name>
    <dbReference type="NCBI Taxonomy" id="8319"/>
    <lineage>
        <taxon>Eukaryota</taxon>
        <taxon>Metazoa</taxon>
        <taxon>Chordata</taxon>
        <taxon>Craniata</taxon>
        <taxon>Vertebrata</taxon>
        <taxon>Euteleostomi</taxon>
        <taxon>Amphibia</taxon>
        <taxon>Batrachia</taxon>
        <taxon>Caudata</taxon>
        <taxon>Salamandroidea</taxon>
        <taxon>Salamandridae</taxon>
        <taxon>Pleurodelinae</taxon>
        <taxon>Pleurodeles</taxon>
    </lineage>
</organism>
<name>A0AAV7NXM0_PLEWA</name>
<feature type="compositionally biased region" description="Low complexity" evidence="1">
    <location>
        <begin position="8"/>
        <end position="22"/>
    </location>
</feature>
<evidence type="ECO:0000313" key="2">
    <source>
        <dbReference type="EMBL" id="KAJ1120146.1"/>
    </source>
</evidence>
<dbReference type="Proteomes" id="UP001066276">
    <property type="component" value="Chromosome 8"/>
</dbReference>
<dbReference type="AlphaFoldDB" id="A0AAV7NXM0"/>
<dbReference type="EMBL" id="JANPWB010000012">
    <property type="protein sequence ID" value="KAJ1120146.1"/>
    <property type="molecule type" value="Genomic_DNA"/>
</dbReference>
<gene>
    <name evidence="2" type="ORF">NDU88_008321</name>
</gene>
<proteinExistence type="predicted"/>
<keyword evidence="3" id="KW-1185">Reference proteome</keyword>
<protein>
    <submittedName>
        <fullName evidence="2">Uncharacterized protein</fullName>
    </submittedName>
</protein>
<evidence type="ECO:0000313" key="3">
    <source>
        <dbReference type="Proteomes" id="UP001066276"/>
    </source>
</evidence>
<feature type="region of interest" description="Disordered" evidence="1">
    <location>
        <begin position="73"/>
        <end position="108"/>
    </location>
</feature>
<sequence length="152" mass="15701">MPAQNTHGAGAPPGSLTPSSGTSKRRFPVIYEAAGGSPGAAVKGSASSRAREQPGTASAPRILFRGLLLCRSPPGDPAGARQPQNQAHAANSAPRALWARPARAHSSALQAGLHRHAGRHGRSSPATPPGRCNLRGCPSLIHTGWCVRRSKF</sequence>
<feature type="region of interest" description="Disordered" evidence="1">
    <location>
        <begin position="1"/>
        <end position="59"/>
    </location>
</feature>
<comment type="caution">
    <text evidence="2">The sequence shown here is derived from an EMBL/GenBank/DDBJ whole genome shotgun (WGS) entry which is preliminary data.</text>
</comment>
<evidence type="ECO:0000256" key="1">
    <source>
        <dbReference type="SAM" id="MobiDB-lite"/>
    </source>
</evidence>